<dbReference type="Gene3D" id="1.10.10.10">
    <property type="entry name" value="Winged helix-like DNA-binding domain superfamily/Winged helix DNA-binding domain"/>
    <property type="match status" value="1"/>
</dbReference>
<accession>A0A5N0THJ3</accession>
<dbReference type="SMART" id="SM00345">
    <property type="entry name" value="HTH_GNTR"/>
    <property type="match status" value="1"/>
</dbReference>
<reference evidence="5 6" key="1">
    <citation type="submission" date="2019-09" db="EMBL/GenBank/DDBJ databases">
        <title>Wenzhouxiangella sp. Genome sequencing and assembly.</title>
        <authorList>
            <person name="Zhang R."/>
        </authorList>
    </citation>
    <scope>NUCLEOTIDE SEQUENCE [LARGE SCALE GENOMIC DNA]</scope>
    <source>
        <strain evidence="5 6">W260</strain>
    </source>
</reference>
<dbReference type="CDD" id="cd07377">
    <property type="entry name" value="WHTH_GntR"/>
    <property type="match status" value="1"/>
</dbReference>
<dbReference type="GO" id="GO:0003677">
    <property type="term" value="F:DNA binding"/>
    <property type="evidence" value="ECO:0007669"/>
    <property type="project" value="UniProtKB-KW"/>
</dbReference>
<keyword evidence="2" id="KW-0238">DNA-binding</keyword>
<dbReference type="InterPro" id="IPR011663">
    <property type="entry name" value="UTRA"/>
</dbReference>
<dbReference type="InterPro" id="IPR036390">
    <property type="entry name" value="WH_DNA-bd_sf"/>
</dbReference>
<dbReference type="SMART" id="SM00866">
    <property type="entry name" value="UTRA"/>
    <property type="match status" value="1"/>
</dbReference>
<dbReference type="InterPro" id="IPR050679">
    <property type="entry name" value="Bact_HTH_transcr_reg"/>
</dbReference>
<dbReference type="Gene3D" id="3.40.1410.10">
    <property type="entry name" value="Chorismate lyase-like"/>
    <property type="match status" value="1"/>
</dbReference>
<dbReference type="GO" id="GO:0003700">
    <property type="term" value="F:DNA-binding transcription factor activity"/>
    <property type="evidence" value="ECO:0007669"/>
    <property type="project" value="InterPro"/>
</dbReference>
<dbReference type="PANTHER" id="PTHR44846">
    <property type="entry name" value="MANNOSYL-D-GLYCERATE TRANSPORT/METABOLISM SYSTEM REPRESSOR MNGR-RELATED"/>
    <property type="match status" value="1"/>
</dbReference>
<keyword evidence="6" id="KW-1185">Reference proteome</keyword>
<protein>
    <submittedName>
        <fullName evidence="5">GntR family transcriptional regulator</fullName>
    </submittedName>
</protein>
<dbReference type="SUPFAM" id="SSF64288">
    <property type="entry name" value="Chorismate lyase-like"/>
    <property type="match status" value="1"/>
</dbReference>
<sequence length="256" mass="28210">MSEPAPKSLSADLAERFAQVEQNEHLPLYRQVQNLLRDAINERSLKPDDVLPPERELAQLFGVSRITIRKAIEGLVNEDVLGTRQGSGTFVRPKVEKNFAQLNSFSEEMAARGMTPDSVWLSRAEGTVSPDESMTLRASPGTRVFRFNRIRLADGNPMSIEKAVVLADCLPSITAVDHSLYAALKKTGNRPVRALQRLKALLLNAEQAKLLGAREGDAGLLAERIGFNAKGAAIEFSQSWYRGDTYDFVAELSLGE</sequence>
<evidence type="ECO:0000313" key="6">
    <source>
        <dbReference type="Proteomes" id="UP000325372"/>
    </source>
</evidence>
<dbReference type="SUPFAM" id="SSF46785">
    <property type="entry name" value="Winged helix' DNA-binding domain"/>
    <property type="match status" value="1"/>
</dbReference>
<evidence type="ECO:0000313" key="5">
    <source>
        <dbReference type="EMBL" id="KAA9132779.1"/>
    </source>
</evidence>
<dbReference type="InterPro" id="IPR036388">
    <property type="entry name" value="WH-like_DNA-bd_sf"/>
</dbReference>
<keyword evidence="1" id="KW-0805">Transcription regulation</keyword>
<evidence type="ECO:0000256" key="3">
    <source>
        <dbReference type="ARBA" id="ARBA00023163"/>
    </source>
</evidence>
<dbReference type="PROSITE" id="PS50949">
    <property type="entry name" value="HTH_GNTR"/>
    <property type="match status" value="1"/>
</dbReference>
<evidence type="ECO:0000256" key="1">
    <source>
        <dbReference type="ARBA" id="ARBA00023015"/>
    </source>
</evidence>
<keyword evidence="3" id="KW-0804">Transcription</keyword>
<dbReference type="PANTHER" id="PTHR44846:SF1">
    <property type="entry name" value="MANNOSYL-D-GLYCERATE TRANSPORT_METABOLISM SYSTEM REPRESSOR MNGR-RELATED"/>
    <property type="match status" value="1"/>
</dbReference>
<dbReference type="GO" id="GO:0045892">
    <property type="term" value="P:negative regulation of DNA-templated transcription"/>
    <property type="evidence" value="ECO:0007669"/>
    <property type="project" value="TreeGrafter"/>
</dbReference>
<dbReference type="InterPro" id="IPR000524">
    <property type="entry name" value="Tscrpt_reg_HTH_GntR"/>
</dbReference>
<name>A0A5N0THJ3_9GAMM</name>
<evidence type="ECO:0000259" key="4">
    <source>
        <dbReference type="PROSITE" id="PS50949"/>
    </source>
</evidence>
<dbReference type="Proteomes" id="UP000325372">
    <property type="component" value="Unassembled WGS sequence"/>
</dbReference>
<dbReference type="InterPro" id="IPR028978">
    <property type="entry name" value="Chorismate_lyase_/UTRA_dom_sf"/>
</dbReference>
<dbReference type="FunFam" id="1.10.10.10:FF:000079">
    <property type="entry name" value="GntR family transcriptional regulator"/>
    <property type="match status" value="1"/>
</dbReference>
<feature type="domain" description="HTH gntR-type" evidence="4">
    <location>
        <begin position="26"/>
        <end position="94"/>
    </location>
</feature>
<dbReference type="RefSeq" id="WP_150863501.1">
    <property type="nucleotide sequence ID" value="NZ_VYXP01000003.1"/>
</dbReference>
<evidence type="ECO:0000256" key="2">
    <source>
        <dbReference type="ARBA" id="ARBA00023125"/>
    </source>
</evidence>
<dbReference type="AlphaFoldDB" id="A0A5N0THJ3"/>
<organism evidence="5 6">
    <name type="scientific">Marinihelvus fidelis</name>
    <dbReference type="NCBI Taxonomy" id="2613842"/>
    <lineage>
        <taxon>Bacteria</taxon>
        <taxon>Pseudomonadati</taxon>
        <taxon>Pseudomonadota</taxon>
        <taxon>Gammaproteobacteria</taxon>
        <taxon>Chromatiales</taxon>
        <taxon>Wenzhouxiangellaceae</taxon>
        <taxon>Marinihelvus</taxon>
    </lineage>
</organism>
<dbReference type="Pfam" id="PF07702">
    <property type="entry name" value="UTRA"/>
    <property type="match status" value="1"/>
</dbReference>
<dbReference type="EMBL" id="VYXP01000003">
    <property type="protein sequence ID" value="KAA9132779.1"/>
    <property type="molecule type" value="Genomic_DNA"/>
</dbReference>
<gene>
    <name evidence="5" type="ORF">F3N42_06100</name>
</gene>
<proteinExistence type="predicted"/>
<dbReference type="PRINTS" id="PR00035">
    <property type="entry name" value="HTHGNTR"/>
</dbReference>
<dbReference type="Pfam" id="PF00392">
    <property type="entry name" value="GntR"/>
    <property type="match status" value="1"/>
</dbReference>
<comment type="caution">
    <text evidence="5">The sequence shown here is derived from an EMBL/GenBank/DDBJ whole genome shotgun (WGS) entry which is preliminary data.</text>
</comment>